<protein>
    <submittedName>
        <fullName evidence="2">Ctr_152_TN conopeptide</fullName>
    </submittedName>
    <submittedName>
        <fullName evidence="3">Ctr_P_4 conopeptide</fullName>
    </submittedName>
</protein>
<accession>A0A0C9S5S2</accession>
<dbReference type="EMBL" id="GCVM01000079">
    <property type="protein sequence ID" value="JAI17910.1"/>
    <property type="molecule type" value="Transcribed_RNA"/>
</dbReference>
<reference evidence="2" key="1">
    <citation type="journal article" date="2015" name="Mar. Biotechnol.">
        <title>High conopeptide diversity in Conus tribblei revealed through analysis of venom duct transcriptome using two high-throughput sequencing platforms.</title>
        <authorList>
            <person name="Barghi N."/>
            <person name="Concepcion G.P."/>
            <person name="Olivera B.M."/>
            <person name="Lluisma A.O."/>
        </authorList>
    </citation>
    <scope>NUCLEOTIDE SEQUENCE</scope>
    <source>
        <tissue evidence="2">Venom duct</tissue>
    </source>
</reference>
<dbReference type="EMBL" id="GCJM01000104">
    <property type="protein sequence ID" value="JAG92774.1"/>
    <property type="molecule type" value="Transcribed_RNA"/>
</dbReference>
<sequence>MRLSTMHSIILMLLLMFAFDNVDGDEPRQRARLVNTRKFRRSLRSDEEPARFFMPGKRGQPGLCQDRSCPYDCGPDCRCNDHNNCVDYGK</sequence>
<evidence type="ECO:0000256" key="1">
    <source>
        <dbReference type="SAM" id="SignalP"/>
    </source>
</evidence>
<feature type="chain" id="PRO_5014019757" evidence="1">
    <location>
        <begin position="25"/>
        <end position="90"/>
    </location>
</feature>
<dbReference type="AlphaFoldDB" id="A0A0C9S5S2"/>
<evidence type="ECO:0000313" key="2">
    <source>
        <dbReference type="EMBL" id="JAG92774.1"/>
    </source>
</evidence>
<feature type="signal peptide" evidence="1">
    <location>
        <begin position="1"/>
        <end position="24"/>
    </location>
</feature>
<name>A0A0C9S5S2_CONTD</name>
<keyword evidence="1" id="KW-0732">Signal</keyword>
<reference evidence="3" key="2">
    <citation type="submission" date="2015-04" db="EMBL/GenBank/DDBJ databases">
        <authorList>
            <person name="Syromyatnikov M.Y."/>
            <person name="Popov V.N."/>
        </authorList>
    </citation>
    <scope>NUCLEOTIDE SEQUENCE</scope>
    <source>
        <tissue evidence="3">Venom duct</tissue>
    </source>
</reference>
<proteinExistence type="predicted"/>
<organism evidence="2">
    <name type="scientific">Conus tribblei</name>
    <name type="common">Tribble's cone</name>
    <name type="synonym">Splinoconus tribblei</name>
    <dbReference type="NCBI Taxonomy" id="101761"/>
    <lineage>
        <taxon>Eukaryota</taxon>
        <taxon>Metazoa</taxon>
        <taxon>Spiralia</taxon>
        <taxon>Lophotrochozoa</taxon>
        <taxon>Mollusca</taxon>
        <taxon>Gastropoda</taxon>
        <taxon>Caenogastropoda</taxon>
        <taxon>Neogastropoda</taxon>
        <taxon>Conoidea</taxon>
        <taxon>Conidae</taxon>
        <taxon>Conus</taxon>
        <taxon>Splinoconus</taxon>
    </lineage>
</organism>
<evidence type="ECO:0000313" key="3">
    <source>
        <dbReference type="EMBL" id="JAI17910.1"/>
    </source>
</evidence>